<evidence type="ECO:0000256" key="2">
    <source>
        <dbReference type="ARBA" id="ARBA00022694"/>
    </source>
</evidence>
<keyword evidence="2 7" id="KW-0819">tRNA processing</keyword>
<evidence type="ECO:0000256" key="7">
    <source>
        <dbReference type="HAMAP-Rule" id="MF_00227"/>
    </source>
</evidence>
<comment type="subunit">
    <text evidence="7">Consists of a catalytic RNA component (M1 or rnpB) and a protein subunit.</text>
</comment>
<dbReference type="SUPFAM" id="SSF54211">
    <property type="entry name" value="Ribosomal protein S5 domain 2-like"/>
    <property type="match status" value="1"/>
</dbReference>
<evidence type="ECO:0000313" key="10">
    <source>
        <dbReference type="Proteomes" id="UP000740413"/>
    </source>
</evidence>
<dbReference type="RefSeq" id="WP_214610516.1">
    <property type="nucleotide sequence ID" value="NZ_JACATN010000001.1"/>
</dbReference>
<keyword evidence="3 7" id="KW-0540">Nuclease</keyword>
<dbReference type="PANTHER" id="PTHR33992">
    <property type="entry name" value="RIBONUCLEASE P PROTEIN COMPONENT"/>
    <property type="match status" value="1"/>
</dbReference>
<evidence type="ECO:0000313" key="9">
    <source>
        <dbReference type="EMBL" id="MBT2160281.1"/>
    </source>
</evidence>
<dbReference type="InterPro" id="IPR000100">
    <property type="entry name" value="RNase_P"/>
</dbReference>
<keyword evidence="6 7" id="KW-0694">RNA-binding</keyword>
<keyword evidence="10" id="KW-1185">Reference proteome</keyword>
<organism evidence="9 10">
    <name type="scientific">Zobellia barbeyronii</name>
    <dbReference type="NCBI Taxonomy" id="2748009"/>
    <lineage>
        <taxon>Bacteria</taxon>
        <taxon>Pseudomonadati</taxon>
        <taxon>Bacteroidota</taxon>
        <taxon>Flavobacteriia</taxon>
        <taxon>Flavobacteriales</taxon>
        <taxon>Flavobacteriaceae</taxon>
        <taxon>Zobellia</taxon>
    </lineage>
</organism>
<comment type="function">
    <text evidence="1 7">RNaseP catalyzes the removal of the 5'-leader sequence from pre-tRNA to produce the mature 5'-terminus. It can also cleave other RNA substrates such as 4.5S RNA. The protein component plays an auxiliary but essential role in vivo by binding to the 5'-leader sequence and broadening the substrate specificity of the ribozyme.</text>
</comment>
<sequence>MADFTFPKKEKLKSKKLIEQLFAEGKPVSAFPIKLIYLPTDFIEDTRIKTGVAVPKKNFKSAVKRNRIKRLMRESYRLNKHLVFNNSEGSFAFLFLYLGREMPSQNNVEKAMKDVMRRFLSKNTPGSGS</sequence>
<dbReference type="Proteomes" id="UP000740413">
    <property type="component" value="Unassembled WGS sequence"/>
</dbReference>
<dbReference type="PROSITE" id="PS00648">
    <property type="entry name" value="RIBONUCLEASE_P"/>
    <property type="match status" value="1"/>
</dbReference>
<dbReference type="InterPro" id="IPR020539">
    <property type="entry name" value="RNase_P_CS"/>
</dbReference>
<evidence type="ECO:0000256" key="6">
    <source>
        <dbReference type="ARBA" id="ARBA00022884"/>
    </source>
</evidence>
<keyword evidence="5 7" id="KW-0378">Hydrolase</keyword>
<evidence type="ECO:0000256" key="5">
    <source>
        <dbReference type="ARBA" id="ARBA00022801"/>
    </source>
</evidence>
<evidence type="ECO:0000256" key="4">
    <source>
        <dbReference type="ARBA" id="ARBA00022759"/>
    </source>
</evidence>
<dbReference type="EC" id="3.1.26.5" evidence="7 8"/>
<dbReference type="InterPro" id="IPR014721">
    <property type="entry name" value="Ribsml_uS5_D2-typ_fold_subgr"/>
</dbReference>
<dbReference type="NCBIfam" id="TIGR00188">
    <property type="entry name" value="rnpA"/>
    <property type="match status" value="1"/>
</dbReference>
<protein>
    <recommendedName>
        <fullName evidence="7 8">Ribonuclease P protein component</fullName>
        <shortName evidence="7">RNase P protein</shortName>
        <shortName evidence="7">RNaseP protein</shortName>
        <ecNumber evidence="7 8">3.1.26.5</ecNumber>
    </recommendedName>
    <alternativeName>
        <fullName evidence="7">Protein C5</fullName>
    </alternativeName>
</protein>
<comment type="similarity">
    <text evidence="7">Belongs to the RnpA family.</text>
</comment>
<comment type="caution">
    <text evidence="9">The sequence shown here is derived from an EMBL/GenBank/DDBJ whole genome shotgun (WGS) entry which is preliminary data.</text>
</comment>
<dbReference type="InterPro" id="IPR020568">
    <property type="entry name" value="Ribosomal_Su5_D2-typ_SF"/>
</dbReference>
<gene>
    <name evidence="7 9" type="primary">rnpA</name>
    <name evidence="9" type="ORF">HW347_03335</name>
</gene>
<reference evidence="10" key="1">
    <citation type="submission" date="2023-07" db="EMBL/GenBank/DDBJ databases">
        <title>Zobellia barbeyronii sp. nov., a new marine flavobacterium, isolated from green and red algae.</title>
        <authorList>
            <person name="Nedashkovskaya O.I."/>
            <person name="Otstavnykh N."/>
            <person name="Zhukova N."/>
            <person name="Guzev K."/>
            <person name="Chausova V."/>
            <person name="Tekutyeva L."/>
            <person name="Mikhailov V."/>
            <person name="Isaeva M."/>
        </authorList>
    </citation>
    <scope>NUCLEOTIDE SEQUENCE [LARGE SCALE GENOMIC DNA]</scope>
    <source>
        <strain evidence="10">KMM 6746</strain>
    </source>
</reference>
<dbReference type="GO" id="GO:0004526">
    <property type="term" value="F:ribonuclease P activity"/>
    <property type="evidence" value="ECO:0007669"/>
    <property type="project" value="UniProtKB-EC"/>
</dbReference>
<accession>A0ABS5WA44</accession>
<dbReference type="HAMAP" id="MF_00227">
    <property type="entry name" value="RNase_P"/>
    <property type="match status" value="1"/>
</dbReference>
<dbReference type="Pfam" id="PF00825">
    <property type="entry name" value="Ribonuclease_P"/>
    <property type="match status" value="1"/>
</dbReference>
<evidence type="ECO:0000256" key="8">
    <source>
        <dbReference type="NCBIfam" id="TIGR00188"/>
    </source>
</evidence>
<dbReference type="Gene3D" id="3.30.230.10">
    <property type="match status" value="1"/>
</dbReference>
<evidence type="ECO:0000256" key="3">
    <source>
        <dbReference type="ARBA" id="ARBA00022722"/>
    </source>
</evidence>
<dbReference type="PANTHER" id="PTHR33992:SF1">
    <property type="entry name" value="RIBONUCLEASE P PROTEIN COMPONENT"/>
    <property type="match status" value="1"/>
</dbReference>
<evidence type="ECO:0000256" key="1">
    <source>
        <dbReference type="ARBA" id="ARBA00002663"/>
    </source>
</evidence>
<proteinExistence type="inferred from homology"/>
<comment type="catalytic activity">
    <reaction evidence="7">
        <text>Endonucleolytic cleavage of RNA, removing 5'-extranucleotides from tRNA precursor.</text>
        <dbReference type="EC" id="3.1.26.5"/>
    </reaction>
</comment>
<dbReference type="EMBL" id="JACATN010000001">
    <property type="protein sequence ID" value="MBT2160281.1"/>
    <property type="molecule type" value="Genomic_DNA"/>
</dbReference>
<name>A0ABS5WA44_9FLAO</name>
<keyword evidence="4 7" id="KW-0255">Endonuclease</keyword>